<protein>
    <recommendedName>
        <fullName evidence="1">Outer membrane protein beta-barrel domain-containing protein</fullName>
    </recommendedName>
</protein>
<evidence type="ECO:0000313" key="3">
    <source>
        <dbReference type="Proteomes" id="UP000001227"/>
    </source>
</evidence>
<dbReference type="Pfam" id="PF13568">
    <property type="entry name" value="OMP_b-brl_2"/>
    <property type="match status" value="1"/>
</dbReference>
<evidence type="ECO:0000313" key="2">
    <source>
        <dbReference type="EMBL" id="ACE05462.1"/>
    </source>
</evidence>
<feature type="domain" description="Outer membrane protein beta-barrel" evidence="1">
    <location>
        <begin position="64"/>
        <end position="209"/>
    </location>
</feature>
<dbReference type="Proteomes" id="UP000001227">
    <property type="component" value="Chromosome"/>
</dbReference>
<proteinExistence type="predicted"/>
<dbReference type="EMBL" id="CP001102">
    <property type="protein sequence ID" value="ACE05462.1"/>
    <property type="molecule type" value="Genomic_DNA"/>
</dbReference>
<dbReference type="OrthoDB" id="981482at2"/>
<organism evidence="2 3">
    <name type="scientific">Amoebophilus asiaticus (strain 5a2)</name>
    <dbReference type="NCBI Taxonomy" id="452471"/>
    <lineage>
        <taxon>Bacteria</taxon>
        <taxon>Pseudomonadati</taxon>
        <taxon>Bacteroidota</taxon>
        <taxon>Cytophagia</taxon>
        <taxon>Cytophagales</taxon>
        <taxon>Amoebophilaceae</taxon>
        <taxon>Candidatus Amoebophilus</taxon>
    </lineage>
</organism>
<dbReference type="PROSITE" id="PS51257">
    <property type="entry name" value="PROKAR_LIPOPROTEIN"/>
    <property type="match status" value="1"/>
</dbReference>
<dbReference type="KEGG" id="aas:Aasi_0004"/>
<dbReference type="AlphaFoldDB" id="B3EU43"/>
<accession>B3EU43</accession>
<sequence length="235" mass="26892">MKHMKTYLSLIVIALACSKVVYGKEVSSKKNTSTLPTNKSENTKVGLDWRIGLLGYYNWEQEYEFFGEYKFYRGLGIRAGVTYVRKSCRAKLIVLSKDKDFSTEVKIKSIDVPITIRFYPIPKWKGCCFFGGFQLGYIVDGELIVTQKAELTQDSSTCNYKMVYLTLTEAKSKISLQRFQLGIVGGFNYEFALGLGLGFYIYSGLIDIIKADKFVNTNLNFNLSYNFAKLLKYFF</sequence>
<keyword evidence="3" id="KW-1185">Reference proteome</keyword>
<name>B3EU43_AMOA5</name>
<reference evidence="2 3" key="1">
    <citation type="journal article" date="2010" name="J. Bacteriol.">
        <title>The genome of the amoeba symbiont 'Candidatus Amoebophilus asiaticus' reveals common mechanisms for host cell interaction among amoeba-associated bacteria.</title>
        <authorList>
            <person name="Schmitz-Esser S."/>
            <person name="Tischler P."/>
            <person name="Arnold R."/>
            <person name="Montanaro J."/>
            <person name="Wagner M."/>
            <person name="Rattei T."/>
            <person name="Horn M."/>
        </authorList>
    </citation>
    <scope>NUCLEOTIDE SEQUENCE [LARGE SCALE GENOMIC DNA]</scope>
    <source>
        <strain evidence="2 3">5a2</strain>
    </source>
</reference>
<dbReference type="HOGENOM" id="CLU_1178266_0_0_10"/>
<dbReference type="InterPro" id="IPR025665">
    <property type="entry name" value="Beta-barrel_OMP_2"/>
</dbReference>
<gene>
    <name evidence="2" type="ordered locus">Aasi_0004</name>
</gene>
<evidence type="ECO:0000259" key="1">
    <source>
        <dbReference type="Pfam" id="PF13568"/>
    </source>
</evidence>